<evidence type="ECO:0000313" key="1">
    <source>
        <dbReference type="EMBL" id="QEG18244.1"/>
    </source>
</evidence>
<name>A0ABX5YR60_9PLAN</name>
<protein>
    <submittedName>
        <fullName evidence="1">Uncharacterized protein</fullName>
    </submittedName>
</protein>
<reference evidence="1 2" key="1">
    <citation type="submission" date="2019-08" db="EMBL/GenBank/DDBJ databases">
        <title>Deep-cultivation of Planctomycetes and their phenomic and genomic characterization uncovers novel biology.</title>
        <authorList>
            <person name="Wiegand S."/>
            <person name="Jogler M."/>
            <person name="Boedeker C."/>
            <person name="Pinto D."/>
            <person name="Vollmers J."/>
            <person name="Rivas-Marin E."/>
            <person name="Kohn T."/>
            <person name="Peeters S.H."/>
            <person name="Heuer A."/>
            <person name="Rast P."/>
            <person name="Oberbeckmann S."/>
            <person name="Bunk B."/>
            <person name="Jeske O."/>
            <person name="Meyerdierks A."/>
            <person name="Storesund J.E."/>
            <person name="Kallscheuer N."/>
            <person name="Luecker S."/>
            <person name="Lage O.M."/>
            <person name="Pohl T."/>
            <person name="Merkel B.J."/>
            <person name="Hornburger P."/>
            <person name="Mueller R.-W."/>
            <person name="Bruemmer F."/>
            <person name="Labrenz M."/>
            <person name="Spormann A.M."/>
            <person name="Op den Camp H."/>
            <person name="Overmann J."/>
            <person name="Amann R."/>
            <person name="Jetten M.S.M."/>
            <person name="Mascher T."/>
            <person name="Medema M.H."/>
            <person name="Devos D.P."/>
            <person name="Kaster A.-K."/>
            <person name="Ovreas L."/>
            <person name="Rohde M."/>
            <person name="Galperin M.Y."/>
            <person name="Jogler C."/>
        </authorList>
    </citation>
    <scope>NUCLEOTIDE SEQUENCE [LARGE SCALE GENOMIC DNA]</scope>
    <source>
        <strain evidence="1 2">DSM 8797</strain>
    </source>
</reference>
<organism evidence="1 2">
    <name type="scientific">Gimesia maris</name>
    <dbReference type="NCBI Taxonomy" id="122"/>
    <lineage>
        <taxon>Bacteria</taxon>
        <taxon>Pseudomonadati</taxon>
        <taxon>Planctomycetota</taxon>
        <taxon>Planctomycetia</taxon>
        <taxon>Planctomycetales</taxon>
        <taxon>Planctomycetaceae</taxon>
        <taxon>Gimesia</taxon>
    </lineage>
</organism>
<keyword evidence="2" id="KW-1185">Reference proteome</keyword>
<dbReference type="EMBL" id="CP042910">
    <property type="protein sequence ID" value="QEG18244.1"/>
    <property type="molecule type" value="Genomic_DNA"/>
</dbReference>
<evidence type="ECO:0000313" key="2">
    <source>
        <dbReference type="Proteomes" id="UP000322887"/>
    </source>
</evidence>
<gene>
    <name evidence="1" type="ORF">GmarT_41300</name>
</gene>
<accession>A0ABX5YR60</accession>
<sequence length="48" mass="5281">MLREAVYLLDAGSEYTDRSEVDIGQSISINSSDEYSIKQKTGINGGRL</sequence>
<dbReference type="Proteomes" id="UP000322887">
    <property type="component" value="Chromosome"/>
</dbReference>
<proteinExistence type="predicted"/>